<keyword evidence="3" id="KW-0949">S-adenosyl-L-methionine</keyword>
<comment type="cofactor">
    <cofactor evidence="1">
        <name>[4Fe-4S] cluster</name>
        <dbReference type="ChEBI" id="CHEBI:49883"/>
    </cofactor>
</comment>
<dbReference type="PANTHER" id="PTHR21339">
    <property type="entry name" value="RADICAL S-ADENOSYL METHIONINE DOMAIN-CONTAINING PROTEIN 2"/>
    <property type="match status" value="1"/>
</dbReference>
<dbReference type="GO" id="GO:0046872">
    <property type="term" value="F:metal ion binding"/>
    <property type="evidence" value="ECO:0007669"/>
    <property type="project" value="UniProtKB-KW"/>
</dbReference>
<dbReference type="SFLD" id="SFLDF00318">
    <property type="entry name" value="Viperin"/>
    <property type="match status" value="1"/>
</dbReference>
<evidence type="ECO:0000256" key="4">
    <source>
        <dbReference type="ARBA" id="ARBA00022723"/>
    </source>
</evidence>
<keyword evidence="4" id="KW-0479">Metal-binding</keyword>
<dbReference type="SUPFAM" id="SSF102114">
    <property type="entry name" value="Radical SAM enzymes"/>
    <property type="match status" value="1"/>
</dbReference>
<keyword evidence="2" id="KW-0004">4Fe-4S</keyword>
<dbReference type="CDD" id="cd01335">
    <property type="entry name" value="Radical_SAM"/>
    <property type="match status" value="1"/>
</dbReference>
<dbReference type="NCBIfam" id="NF038283">
    <property type="entry name" value="viperin_w_prok"/>
    <property type="match status" value="1"/>
</dbReference>
<dbReference type="GO" id="GO:0051539">
    <property type="term" value="F:4 iron, 4 sulfur cluster binding"/>
    <property type="evidence" value="ECO:0007669"/>
    <property type="project" value="UniProtKB-KW"/>
</dbReference>
<dbReference type="InterPro" id="IPR006638">
    <property type="entry name" value="Elp3/MiaA/NifB-like_rSAM"/>
</dbReference>
<dbReference type="Proteomes" id="UP000076154">
    <property type="component" value="Unassembled WGS sequence"/>
</dbReference>
<evidence type="ECO:0000256" key="3">
    <source>
        <dbReference type="ARBA" id="ARBA00022691"/>
    </source>
</evidence>
<organism evidence="9 10">
    <name type="scientific">Hypsizygus marmoreus</name>
    <name type="common">White beech mushroom</name>
    <name type="synonym">Agaricus marmoreus</name>
    <dbReference type="NCBI Taxonomy" id="39966"/>
    <lineage>
        <taxon>Eukaryota</taxon>
        <taxon>Fungi</taxon>
        <taxon>Dikarya</taxon>
        <taxon>Basidiomycota</taxon>
        <taxon>Agaricomycotina</taxon>
        <taxon>Agaricomycetes</taxon>
        <taxon>Agaricomycetidae</taxon>
        <taxon>Agaricales</taxon>
        <taxon>Tricholomatineae</taxon>
        <taxon>Lyophyllaceae</taxon>
        <taxon>Hypsizygus</taxon>
    </lineage>
</organism>
<dbReference type="EMBL" id="LUEZ02000096">
    <property type="protein sequence ID" value="RDB14720.1"/>
    <property type="molecule type" value="Genomic_DNA"/>
</dbReference>
<dbReference type="SFLD" id="SFLDG01067">
    <property type="entry name" value="SPASM/twitch_domain_containing"/>
    <property type="match status" value="1"/>
</dbReference>
<accession>A0A369J0R6</accession>
<dbReference type="PANTHER" id="PTHR21339:SF0">
    <property type="entry name" value="S-ADENOSYLMETHIONINE-DEPENDENT NUCLEOTIDE DEHYDRATASE RSAD2"/>
    <property type="match status" value="1"/>
</dbReference>
<evidence type="ECO:0000313" key="9">
    <source>
        <dbReference type="EMBL" id="RDB14720.1"/>
    </source>
</evidence>
<gene>
    <name evidence="9" type="primary">Rsad2</name>
    <name evidence="9" type="ORF">Hypma_016428</name>
</gene>
<evidence type="ECO:0000256" key="7">
    <source>
        <dbReference type="ARBA" id="ARBA00023118"/>
    </source>
</evidence>
<comment type="caution">
    <text evidence="9">The sequence shown here is derived from an EMBL/GenBank/DDBJ whole genome shotgun (WGS) entry which is preliminary data.</text>
</comment>
<dbReference type="AlphaFoldDB" id="A0A369J0R6"/>
<evidence type="ECO:0000256" key="1">
    <source>
        <dbReference type="ARBA" id="ARBA00001966"/>
    </source>
</evidence>
<proteinExistence type="predicted"/>
<dbReference type="STRING" id="39966.A0A369J0R6"/>
<evidence type="ECO:0000256" key="6">
    <source>
        <dbReference type="ARBA" id="ARBA00023014"/>
    </source>
</evidence>
<evidence type="ECO:0000256" key="2">
    <source>
        <dbReference type="ARBA" id="ARBA00022485"/>
    </source>
</evidence>
<dbReference type="Gene3D" id="3.20.20.70">
    <property type="entry name" value="Aldolase class I"/>
    <property type="match status" value="1"/>
</dbReference>
<protein>
    <submittedName>
        <fullName evidence="9">Radical S-adenosyl methionine domain-containing protein 2</fullName>
    </submittedName>
</protein>
<dbReference type="SFLD" id="SFLDS00029">
    <property type="entry name" value="Radical_SAM"/>
    <property type="match status" value="1"/>
</dbReference>
<keyword evidence="7" id="KW-0051">Antiviral defense</keyword>
<keyword evidence="6" id="KW-0411">Iron-sulfur</keyword>
<evidence type="ECO:0000313" key="10">
    <source>
        <dbReference type="Proteomes" id="UP000076154"/>
    </source>
</evidence>
<feature type="domain" description="Radical SAM core" evidence="8">
    <location>
        <begin position="6"/>
        <end position="229"/>
    </location>
</feature>
<dbReference type="OrthoDB" id="549750at2759"/>
<keyword evidence="5" id="KW-0408">Iron</keyword>
<evidence type="ECO:0000259" key="8">
    <source>
        <dbReference type="PROSITE" id="PS51918"/>
    </source>
</evidence>
<dbReference type="Pfam" id="PF04055">
    <property type="entry name" value="Radical_SAM"/>
    <property type="match status" value="1"/>
</dbReference>
<sequence length="302" mass="34347">MSILVDSSGKTIPLSVNYFPHRKCNYACKFCFHTDKSSITLPLEKAKHGLSLLHDAGMKKINISGGEPFLNPKFLGEIIKFCKDDFGLESTGIICNGSKVTLAWLDRYGDYLDILGVSCDSFDDDTNLRIGRSDKGFGIHKRKVFQVAEWCRDKGIMFKMNTVVSRYNWAEDMNEEVAEIAPFRWKVFQVLLLEGENKGPDALRDATDLVVTKEEFQSFLDRHASQKCLVPENNDAMENSYLLLDEEMRFLNCTGGKKMPGRSILDVGVQVALQDAGWETETFIDRGGIFEWKRPRPEEFAW</sequence>
<dbReference type="InterPro" id="IPR058240">
    <property type="entry name" value="rSAM_sf"/>
</dbReference>
<dbReference type="InterPro" id="IPR013785">
    <property type="entry name" value="Aldolase_TIM"/>
</dbReference>
<dbReference type="InterPro" id="IPR051196">
    <property type="entry name" value="RSAD2/Viperin_antiviral"/>
</dbReference>
<dbReference type="SMART" id="SM00729">
    <property type="entry name" value="Elp3"/>
    <property type="match status" value="1"/>
</dbReference>
<dbReference type="SFLD" id="SFLDG01088">
    <property type="entry name" value="antiviral_proteins"/>
    <property type="match status" value="1"/>
</dbReference>
<name>A0A369J0R6_HYPMA</name>
<dbReference type="PROSITE" id="PS51918">
    <property type="entry name" value="RADICAL_SAM"/>
    <property type="match status" value="1"/>
</dbReference>
<reference evidence="9" key="1">
    <citation type="submission" date="2018-04" db="EMBL/GenBank/DDBJ databases">
        <title>Whole genome sequencing of Hypsizygus marmoreus.</title>
        <authorList>
            <person name="Choi I.-G."/>
            <person name="Min B."/>
            <person name="Kim J.-G."/>
            <person name="Kim S."/>
            <person name="Oh Y.-L."/>
            <person name="Kong W.-S."/>
            <person name="Park H."/>
            <person name="Jeong J."/>
            <person name="Song E.-S."/>
        </authorList>
    </citation>
    <scope>NUCLEOTIDE SEQUENCE [LARGE SCALE GENOMIC DNA]</scope>
    <source>
        <strain evidence="9">51987-8</strain>
    </source>
</reference>
<dbReference type="GO" id="GO:0003824">
    <property type="term" value="F:catalytic activity"/>
    <property type="evidence" value="ECO:0007669"/>
    <property type="project" value="InterPro"/>
</dbReference>
<evidence type="ECO:0000256" key="5">
    <source>
        <dbReference type="ARBA" id="ARBA00023004"/>
    </source>
</evidence>
<dbReference type="InterPro" id="IPR007197">
    <property type="entry name" value="rSAM"/>
</dbReference>
<dbReference type="InParanoid" id="A0A369J0R6"/>
<dbReference type="GO" id="GO:0051607">
    <property type="term" value="P:defense response to virus"/>
    <property type="evidence" value="ECO:0007669"/>
    <property type="project" value="UniProtKB-KW"/>
</dbReference>
<keyword evidence="10" id="KW-1185">Reference proteome</keyword>